<proteinExistence type="inferred from homology"/>
<keyword evidence="3" id="KW-0813">Transport</keyword>
<organism evidence="8 9">
    <name type="scientific">Tenggerimyces flavus</name>
    <dbReference type="NCBI Taxonomy" id="1708749"/>
    <lineage>
        <taxon>Bacteria</taxon>
        <taxon>Bacillati</taxon>
        <taxon>Actinomycetota</taxon>
        <taxon>Actinomycetes</taxon>
        <taxon>Propionibacteriales</taxon>
        <taxon>Nocardioidaceae</taxon>
        <taxon>Tenggerimyces</taxon>
    </lineage>
</organism>
<dbReference type="SUPFAM" id="SSF53850">
    <property type="entry name" value="Periplasmic binding protein-like II"/>
    <property type="match status" value="1"/>
</dbReference>
<comment type="subcellular location">
    <subcellularLocation>
        <location evidence="1">Cell membrane</location>
        <topology evidence="1">Lipid-anchor</topology>
    </subcellularLocation>
</comment>
<dbReference type="Gene3D" id="3.10.105.10">
    <property type="entry name" value="Dipeptide-binding Protein, Domain 3"/>
    <property type="match status" value="1"/>
</dbReference>
<dbReference type="CDD" id="cd00995">
    <property type="entry name" value="PBP2_NikA_DppA_OppA_like"/>
    <property type="match status" value="1"/>
</dbReference>
<accession>A0ABV7YNU4</accession>
<dbReference type="PIRSF" id="PIRSF002741">
    <property type="entry name" value="MppA"/>
    <property type="match status" value="1"/>
</dbReference>
<name>A0ABV7YNU4_9ACTN</name>
<keyword evidence="9" id="KW-1185">Reference proteome</keyword>
<dbReference type="InterPro" id="IPR039424">
    <property type="entry name" value="SBP_5"/>
</dbReference>
<sequence>MRIATSRWRRILVRAAAIVGAVGLTMAATGAHAETAQPDKKQLVVAASQSVDTFNPFLSFFAIGYTISGLSYDSLIDWSAEDYKPIPGLAEKWEHSDDNLTWTYTIRKNVKWTDGKPLTAQDVLFTFNTMMTNEDARASSSDLVENFDSISAPDDSTFVVKLKKPTNQMLGLDNAIVPKHIWEPKLATLKDFKNFDFPIVGSGPFQVVEFKTDQFIRLKANKDYWGGAPKYDELVFRYYKTPDASVQALLGGEVDLVSGLTPAQYKAIDGKPNITLNQAQNRRFGSITFNVGAKTKQGKAFGDGHPALKDVKLRQAIHHAIDKEEMINKVNDGKAIPGVSYIPPLFSTYFWEPSDAEKVTFDIAEANKILDDAGYTKGADGIRIDPVSKKPLNLRLLNHSDTPSEATDSEFLAGWWKQIGIETKIEAADFTKLNDNLYLGKFDIIFSGWGVSPDPTPILALHTCGTLPNTTDGTERDTDTFYCNPEYDELHEQQKAESDIAKRAEIVKQMQKLLYEQAPVITLRYADTLEAYRSDRWTNFTKQPSDRGMISGQQGMWAFLSATPVEKKAEESAGGNNAALYAIAGGGVVVIAAAAGFVAFRRRRTADERE</sequence>
<evidence type="ECO:0000256" key="3">
    <source>
        <dbReference type="ARBA" id="ARBA00022448"/>
    </source>
</evidence>
<keyword evidence="5" id="KW-1133">Transmembrane helix</keyword>
<dbReference type="PANTHER" id="PTHR30290:SF10">
    <property type="entry name" value="PERIPLASMIC OLIGOPEPTIDE-BINDING PROTEIN-RELATED"/>
    <property type="match status" value="1"/>
</dbReference>
<evidence type="ECO:0000259" key="7">
    <source>
        <dbReference type="Pfam" id="PF00496"/>
    </source>
</evidence>
<dbReference type="InterPro" id="IPR030678">
    <property type="entry name" value="Peptide/Ni-bd"/>
</dbReference>
<protein>
    <submittedName>
        <fullName evidence="8">ABC transporter substrate-binding protein</fullName>
    </submittedName>
</protein>
<keyword evidence="5" id="KW-0812">Transmembrane</keyword>
<reference evidence="9" key="1">
    <citation type="journal article" date="2019" name="Int. J. Syst. Evol. Microbiol.">
        <title>The Global Catalogue of Microorganisms (GCM) 10K type strain sequencing project: providing services to taxonomists for standard genome sequencing and annotation.</title>
        <authorList>
            <consortium name="The Broad Institute Genomics Platform"/>
            <consortium name="The Broad Institute Genome Sequencing Center for Infectious Disease"/>
            <person name="Wu L."/>
            <person name="Ma J."/>
        </authorList>
    </citation>
    <scope>NUCLEOTIDE SEQUENCE [LARGE SCALE GENOMIC DNA]</scope>
    <source>
        <strain evidence="9">CGMCC 4.7241</strain>
    </source>
</reference>
<comment type="similarity">
    <text evidence="2">Belongs to the bacterial solute-binding protein 5 family.</text>
</comment>
<dbReference type="EMBL" id="JBHRZH010000043">
    <property type="protein sequence ID" value="MFC3765899.1"/>
    <property type="molecule type" value="Genomic_DNA"/>
</dbReference>
<gene>
    <name evidence="8" type="ORF">ACFOUW_34045</name>
</gene>
<feature type="domain" description="Solute-binding protein family 5" evidence="7">
    <location>
        <begin position="84"/>
        <end position="457"/>
    </location>
</feature>
<dbReference type="Gene3D" id="3.40.190.10">
    <property type="entry name" value="Periplasmic binding protein-like II"/>
    <property type="match status" value="1"/>
</dbReference>
<dbReference type="RefSeq" id="WP_205121160.1">
    <property type="nucleotide sequence ID" value="NZ_JAFBCM010000001.1"/>
</dbReference>
<feature type="transmembrane region" description="Helical" evidence="5">
    <location>
        <begin position="578"/>
        <end position="600"/>
    </location>
</feature>
<evidence type="ECO:0000313" key="9">
    <source>
        <dbReference type="Proteomes" id="UP001595699"/>
    </source>
</evidence>
<feature type="chain" id="PRO_5045888095" evidence="6">
    <location>
        <begin position="34"/>
        <end position="610"/>
    </location>
</feature>
<evidence type="ECO:0000256" key="4">
    <source>
        <dbReference type="ARBA" id="ARBA00022729"/>
    </source>
</evidence>
<evidence type="ECO:0000256" key="1">
    <source>
        <dbReference type="ARBA" id="ARBA00004193"/>
    </source>
</evidence>
<dbReference type="PROSITE" id="PS01040">
    <property type="entry name" value="SBP_BACTERIAL_5"/>
    <property type="match status" value="1"/>
</dbReference>
<dbReference type="Pfam" id="PF00496">
    <property type="entry name" value="SBP_bac_5"/>
    <property type="match status" value="1"/>
</dbReference>
<dbReference type="InterPro" id="IPR000914">
    <property type="entry name" value="SBP_5_dom"/>
</dbReference>
<evidence type="ECO:0000256" key="6">
    <source>
        <dbReference type="SAM" id="SignalP"/>
    </source>
</evidence>
<dbReference type="InterPro" id="IPR023765">
    <property type="entry name" value="SBP_5_CS"/>
</dbReference>
<evidence type="ECO:0000313" key="8">
    <source>
        <dbReference type="EMBL" id="MFC3765899.1"/>
    </source>
</evidence>
<keyword evidence="5" id="KW-0472">Membrane</keyword>
<dbReference type="Proteomes" id="UP001595699">
    <property type="component" value="Unassembled WGS sequence"/>
</dbReference>
<dbReference type="PANTHER" id="PTHR30290">
    <property type="entry name" value="PERIPLASMIC BINDING COMPONENT OF ABC TRANSPORTER"/>
    <property type="match status" value="1"/>
</dbReference>
<evidence type="ECO:0000256" key="5">
    <source>
        <dbReference type="SAM" id="Phobius"/>
    </source>
</evidence>
<keyword evidence="4 6" id="KW-0732">Signal</keyword>
<evidence type="ECO:0000256" key="2">
    <source>
        <dbReference type="ARBA" id="ARBA00005695"/>
    </source>
</evidence>
<comment type="caution">
    <text evidence="8">The sequence shown here is derived from an EMBL/GenBank/DDBJ whole genome shotgun (WGS) entry which is preliminary data.</text>
</comment>
<feature type="signal peptide" evidence="6">
    <location>
        <begin position="1"/>
        <end position="33"/>
    </location>
</feature>